<dbReference type="Gene3D" id="3.10.580.10">
    <property type="entry name" value="CBS-domain"/>
    <property type="match status" value="1"/>
</dbReference>
<dbReference type="GO" id="GO:0015095">
    <property type="term" value="F:magnesium ion transmembrane transporter activity"/>
    <property type="evidence" value="ECO:0007669"/>
    <property type="project" value="InterPro"/>
</dbReference>
<dbReference type="SUPFAM" id="SSF50346">
    <property type="entry name" value="PRC-barrel domain"/>
    <property type="match status" value="1"/>
</dbReference>
<feature type="domain" description="CBS" evidence="3">
    <location>
        <begin position="286"/>
        <end position="354"/>
    </location>
</feature>
<dbReference type="InterPro" id="IPR011033">
    <property type="entry name" value="PRC_barrel-like_sf"/>
</dbReference>
<keyword evidence="1" id="KW-0129">CBS domain</keyword>
<dbReference type="InterPro" id="IPR000644">
    <property type="entry name" value="CBS_dom"/>
</dbReference>
<dbReference type="EMBL" id="CADCUH010000193">
    <property type="protein sequence ID" value="CAA9365567.1"/>
    <property type="molecule type" value="Genomic_DNA"/>
</dbReference>
<dbReference type="InterPro" id="IPR038076">
    <property type="entry name" value="MgtE_N_sf"/>
</dbReference>
<dbReference type="InterPro" id="IPR006669">
    <property type="entry name" value="MgtE_transporter"/>
</dbReference>
<evidence type="ECO:0000259" key="3">
    <source>
        <dbReference type="PROSITE" id="PS51371"/>
    </source>
</evidence>
<sequence length="440" mass="48142">MSTSPTRVFVGRLTGLPVFDPAGDQVGRVRDLVAMLRPVGRGPRVLGLVVEVFGRRSIFVPMSRVTSIDSGQVITTGLVNMRRFEQRAAETLVVGEMLDRTVRITETGVVGTVYDVAIEQERNRDWVVSRVAILEGPPRSRGRWGRKGQTHIVEWREIEGFEVEQSQGATHLLAAFEEMKPADLATVIHDLPAKRRWEIAAALDDERLASVLEELPEEDQVEILGQLDEERAADVLEEMSADDAADLIADLPPETAETLLKLMQPQEAEDVRRLLSYEERTAGGMMTTEPVILPPDATVADALAHVRNEELTPSLAALVYVVRPPLEPPTGRLLGVAHIQRLLREPPSTLLGAVLDSGMDALPPTATLEDVARHLATYNLVAAPVLDDHGRLLGAVTVDDLLDHLLPENWRDRPHTAPGSMHTRSGRALVGARSGGSSRA</sequence>
<dbReference type="Gene3D" id="1.25.60.10">
    <property type="entry name" value="MgtE N-terminal domain-like"/>
    <property type="match status" value="1"/>
</dbReference>
<feature type="domain" description="CBS" evidence="3">
    <location>
        <begin position="355"/>
        <end position="413"/>
    </location>
</feature>
<dbReference type="SUPFAM" id="SSF54631">
    <property type="entry name" value="CBS-domain pair"/>
    <property type="match status" value="1"/>
</dbReference>
<dbReference type="Pfam" id="PF00571">
    <property type="entry name" value="CBS"/>
    <property type="match status" value="2"/>
</dbReference>
<reference evidence="4" key="1">
    <citation type="submission" date="2020-02" db="EMBL/GenBank/DDBJ databases">
        <authorList>
            <person name="Meier V. D."/>
        </authorList>
    </citation>
    <scope>NUCLEOTIDE SEQUENCE</scope>
    <source>
        <strain evidence="4">AVDCRST_MAG36</strain>
    </source>
</reference>
<dbReference type="InterPro" id="IPR006668">
    <property type="entry name" value="Mg_transptr_MgtE_intracell_dom"/>
</dbReference>
<dbReference type="InterPro" id="IPR058838">
    <property type="entry name" value="SH3_actinomycetes"/>
</dbReference>
<dbReference type="InterPro" id="IPR046342">
    <property type="entry name" value="CBS_dom_sf"/>
</dbReference>
<proteinExistence type="predicted"/>
<dbReference type="SMART" id="SM00924">
    <property type="entry name" value="MgtE_N"/>
    <property type="match status" value="1"/>
</dbReference>
<dbReference type="PANTHER" id="PTHR43773">
    <property type="entry name" value="MAGNESIUM TRANSPORTER MGTE"/>
    <property type="match status" value="1"/>
</dbReference>
<evidence type="ECO:0000256" key="2">
    <source>
        <dbReference type="SAM" id="MobiDB-lite"/>
    </source>
</evidence>
<dbReference type="PANTHER" id="PTHR43773:SF1">
    <property type="entry name" value="MAGNESIUM TRANSPORTER MGTE"/>
    <property type="match status" value="1"/>
</dbReference>
<dbReference type="SMART" id="SM00116">
    <property type="entry name" value="CBS"/>
    <property type="match status" value="1"/>
</dbReference>
<dbReference type="Pfam" id="PF03448">
    <property type="entry name" value="MgtE_N"/>
    <property type="match status" value="1"/>
</dbReference>
<evidence type="ECO:0000313" key="4">
    <source>
        <dbReference type="EMBL" id="CAA9365567.1"/>
    </source>
</evidence>
<feature type="region of interest" description="Disordered" evidence="2">
    <location>
        <begin position="411"/>
        <end position="440"/>
    </location>
</feature>
<evidence type="ECO:0000256" key="1">
    <source>
        <dbReference type="PROSITE-ProRule" id="PRU00703"/>
    </source>
</evidence>
<dbReference type="SUPFAM" id="SSF158791">
    <property type="entry name" value="MgtE N-terminal domain-like"/>
    <property type="match status" value="1"/>
</dbReference>
<gene>
    <name evidence="4" type="ORF">AVDCRST_MAG36-3043</name>
</gene>
<name>A0A6J4MS22_9ACTN</name>
<dbReference type="PROSITE" id="PS51371">
    <property type="entry name" value="CBS"/>
    <property type="match status" value="2"/>
</dbReference>
<dbReference type="CDD" id="cd04606">
    <property type="entry name" value="CBS_pair_Mg_transporter"/>
    <property type="match status" value="1"/>
</dbReference>
<accession>A0A6J4MS22</accession>
<protein>
    <submittedName>
        <fullName evidence="4">Mg/Co/Ni transporter MgtE, CBS domain-containing</fullName>
    </submittedName>
</protein>
<dbReference type="Pfam" id="PF26205">
    <property type="entry name" value="SH3_actinomycetes"/>
    <property type="match status" value="1"/>
</dbReference>
<organism evidence="4">
    <name type="scientific">uncultured Nocardioidaceae bacterium</name>
    <dbReference type="NCBI Taxonomy" id="253824"/>
    <lineage>
        <taxon>Bacteria</taxon>
        <taxon>Bacillati</taxon>
        <taxon>Actinomycetota</taxon>
        <taxon>Actinomycetes</taxon>
        <taxon>Propionibacteriales</taxon>
        <taxon>Nocardioidaceae</taxon>
        <taxon>environmental samples</taxon>
    </lineage>
</organism>
<dbReference type="AlphaFoldDB" id="A0A6J4MS22"/>
<dbReference type="GO" id="GO:0016020">
    <property type="term" value="C:membrane"/>
    <property type="evidence" value="ECO:0007669"/>
    <property type="project" value="InterPro"/>
</dbReference>